<gene>
    <name evidence="1" type="ORF">N495_15390</name>
</gene>
<organism evidence="1 2">
    <name type="scientific">Clostridium botulinum B2 450</name>
    <dbReference type="NCBI Taxonomy" id="1379739"/>
    <lineage>
        <taxon>Bacteria</taxon>
        <taxon>Bacillati</taxon>
        <taxon>Bacillota</taxon>
        <taxon>Clostridia</taxon>
        <taxon>Eubacteriales</taxon>
        <taxon>Clostridiaceae</taxon>
        <taxon>Clostridium</taxon>
    </lineage>
</organism>
<reference evidence="1 2" key="1">
    <citation type="submission" date="2014-06" db="EMBL/GenBank/DDBJ databases">
        <title>Genome characterization of distinct group I Clostridium botulinum lineages.</title>
        <authorList>
            <person name="Giordani F."/>
            <person name="Anselmo A."/>
            <person name="Fillo S."/>
            <person name="Palozzi A.M."/>
            <person name="Fortunato A."/>
            <person name="Gentile B."/>
            <person name="Ciammaruconi A."/>
            <person name="Anniballi F."/>
            <person name="De Medici D."/>
            <person name="Lista F."/>
        </authorList>
    </citation>
    <scope>NUCLEOTIDE SEQUENCE [LARGE SCALE GENOMIC DNA]</scope>
    <source>
        <strain evidence="1 2">B2 450</strain>
    </source>
</reference>
<dbReference type="HOGENOM" id="CLU_2732785_0_0_9"/>
<dbReference type="RefSeq" id="WP_043032346.1">
    <property type="nucleotide sequence ID" value="NZ_JXSU01000007.1"/>
</dbReference>
<accession>A0A0D1BY68</accession>
<protein>
    <submittedName>
        <fullName evidence="1">Zn-finger containing protein</fullName>
    </submittedName>
</protein>
<dbReference type="EMBL" id="JXSU01000007">
    <property type="protein sequence ID" value="KIS24892.1"/>
    <property type="molecule type" value="Genomic_DNA"/>
</dbReference>
<sequence>MLSMYTSYKCICCNKEFVLLTEELEKIKGYLVCPYCSSRKVKKQKITDNLKECMRHSSYKKIKGTIRQVR</sequence>
<evidence type="ECO:0000313" key="1">
    <source>
        <dbReference type="EMBL" id="KIS24892.1"/>
    </source>
</evidence>
<dbReference type="AlphaFoldDB" id="A0A0D1BY68"/>
<dbReference type="OrthoDB" id="1913356at2"/>
<dbReference type="PATRIC" id="fig|1379739.3.peg.3472"/>
<dbReference type="Gene3D" id="2.20.28.30">
    <property type="entry name" value="RNA polymerase ii, chain L"/>
    <property type="match status" value="1"/>
</dbReference>
<dbReference type="Proteomes" id="UP000032250">
    <property type="component" value="Unassembled WGS sequence"/>
</dbReference>
<comment type="caution">
    <text evidence="1">The sequence shown here is derived from an EMBL/GenBank/DDBJ whole genome shotgun (WGS) entry which is preliminary data.</text>
</comment>
<name>A0A0D1BY68_CLOBO</name>
<proteinExistence type="predicted"/>
<evidence type="ECO:0000313" key="2">
    <source>
        <dbReference type="Proteomes" id="UP000032250"/>
    </source>
</evidence>